<dbReference type="AlphaFoldDB" id="A0A4R5KXH3"/>
<dbReference type="Pfam" id="PF11738">
    <property type="entry name" value="DUF3298"/>
    <property type="match status" value="2"/>
</dbReference>
<evidence type="ECO:0000259" key="4">
    <source>
        <dbReference type="Pfam" id="PF13739"/>
    </source>
</evidence>
<evidence type="ECO:0000256" key="1">
    <source>
        <dbReference type="SAM" id="Coils"/>
    </source>
</evidence>
<accession>A0A4R5KXH3</accession>
<name>A0A4R5KXH3_9BACL</name>
<dbReference type="Pfam" id="PF07833">
    <property type="entry name" value="Cu_amine_oxidN1"/>
    <property type="match status" value="1"/>
</dbReference>
<evidence type="ECO:0000259" key="3">
    <source>
        <dbReference type="Pfam" id="PF11738"/>
    </source>
</evidence>
<dbReference type="InterPro" id="IPR037126">
    <property type="entry name" value="PdaC/RsiV-like_sf"/>
</dbReference>
<feature type="domain" description="DUF3298" evidence="3">
    <location>
        <begin position="234"/>
        <end position="305"/>
    </location>
</feature>
<dbReference type="Gene3D" id="3.30.457.10">
    <property type="entry name" value="Copper amine oxidase-like, N-terminal domain"/>
    <property type="match status" value="1"/>
</dbReference>
<feature type="domain" description="Copper amine oxidase-like N-terminal" evidence="2">
    <location>
        <begin position="527"/>
        <end position="628"/>
    </location>
</feature>
<evidence type="ECO:0000259" key="2">
    <source>
        <dbReference type="Pfam" id="PF07833"/>
    </source>
</evidence>
<dbReference type="Gene3D" id="3.30.565.40">
    <property type="entry name" value="Fervidobacterium nodosum Rt17-B1 like"/>
    <property type="match status" value="2"/>
</dbReference>
<feature type="domain" description="DUF3298" evidence="3">
    <location>
        <begin position="443"/>
        <end position="514"/>
    </location>
</feature>
<reference evidence="5 6" key="1">
    <citation type="submission" date="2019-03" db="EMBL/GenBank/DDBJ databases">
        <title>This is whole genome sequence of Paenibacillus sp MS74 strain.</title>
        <authorList>
            <person name="Trinh H.N."/>
        </authorList>
    </citation>
    <scope>NUCLEOTIDE SEQUENCE [LARGE SCALE GENOMIC DNA]</scope>
    <source>
        <strain evidence="5 6">MS74</strain>
    </source>
</reference>
<feature type="coiled-coil region" evidence="1">
    <location>
        <begin position="146"/>
        <end position="173"/>
    </location>
</feature>
<dbReference type="EMBL" id="SMRT01000001">
    <property type="protein sequence ID" value="TDG00527.1"/>
    <property type="molecule type" value="Genomic_DNA"/>
</dbReference>
<feature type="domain" description="Deacetylase PdaC" evidence="4">
    <location>
        <begin position="114"/>
        <end position="213"/>
    </location>
</feature>
<proteinExistence type="predicted"/>
<protein>
    <submittedName>
        <fullName evidence="5">DUF4163 domain-containing protein</fullName>
    </submittedName>
</protein>
<dbReference type="InterPro" id="IPR036582">
    <property type="entry name" value="Mao_N_sf"/>
</dbReference>
<keyword evidence="6" id="KW-1185">Reference proteome</keyword>
<dbReference type="Pfam" id="PF13739">
    <property type="entry name" value="PdaC"/>
    <property type="match status" value="2"/>
</dbReference>
<dbReference type="OrthoDB" id="5637at2"/>
<dbReference type="Gene3D" id="3.90.640.20">
    <property type="entry name" value="Heat-shock cognate protein, ATPase"/>
    <property type="match status" value="2"/>
</dbReference>
<dbReference type="InterPro" id="IPR021729">
    <property type="entry name" value="DUF3298"/>
</dbReference>
<dbReference type="Proteomes" id="UP000295636">
    <property type="component" value="Unassembled WGS sequence"/>
</dbReference>
<feature type="domain" description="Deacetylase PdaC" evidence="4">
    <location>
        <begin position="324"/>
        <end position="423"/>
    </location>
</feature>
<sequence length="636" mass="68461">MNNCHFFVSACVFIGDALMDGLITCNTFVTNSRQCSFILGISSHQGGNKMKNPFNPFKMLTLTITGCCLLTAAAPISYADALPPVSAPSAGVPVPISAPINQQQGIQVAGKTVKEQTADFEADITYPVIGGMLDKAYQTKLNDQIAGRAMEDLDNLKKEAADAAAKAKEAGFEHRPHTLSIKYEVTADGSASAANIVSIKVDTYTFTGGANGMPRVDTYNALNKTQAKQAELNELFGSGYKDTINERIRQEIAKQPDRYFKGDEGFKGISDTQSFYMEKEAAVIVFQKYEIAPGSSGNPEFRIPLATGSGTAQTGVKISTKTVKNEDGLVAVNMNIPVFEGLKDSKYQAQLNDIIESGAMKDMESLKTQAQEGAAAAQEAGQKMRPYTLDVMYEVKADGGGANANLVSVKIVTGVYTGGAHGMPRVNTYTVLDEAEAKSVQLKNLFGDGYKETVNEQIRQEIAKHPDKYFKDGFKGISDTQSFYVEKGAAVIVFGAYEIAPYAAGTPEFRIPFSQPSRPASPSRLVVSGSELSVGDAAIYINDSGMTLAPLRAIAERLGWNVKWNGETQSAEISKGAQWTSLQTGKDAYIYNKMAPFSLGQAPVIKEDGIMYVPLDFFSRVLKASVITEAGIIGIQ</sequence>
<gene>
    <name evidence="5" type="ORF">E1757_02525</name>
</gene>
<comment type="caution">
    <text evidence="5">The sequence shown here is derived from an EMBL/GenBank/DDBJ whole genome shotgun (WGS) entry which is preliminary data.</text>
</comment>
<evidence type="ECO:0000313" key="6">
    <source>
        <dbReference type="Proteomes" id="UP000295636"/>
    </source>
</evidence>
<dbReference type="SUPFAM" id="SSF55383">
    <property type="entry name" value="Copper amine oxidase, domain N"/>
    <property type="match status" value="1"/>
</dbReference>
<keyword evidence="1" id="KW-0175">Coiled coil</keyword>
<evidence type="ECO:0000313" key="5">
    <source>
        <dbReference type="EMBL" id="TDG00527.1"/>
    </source>
</evidence>
<dbReference type="InterPro" id="IPR012854">
    <property type="entry name" value="Cu_amine_oxidase-like_N"/>
</dbReference>
<dbReference type="InterPro" id="IPR025303">
    <property type="entry name" value="PdaC"/>
</dbReference>
<organism evidence="5 6">
    <name type="scientific">Paenibacillus piri</name>
    <dbReference type="NCBI Taxonomy" id="2547395"/>
    <lineage>
        <taxon>Bacteria</taxon>
        <taxon>Bacillati</taxon>
        <taxon>Bacillota</taxon>
        <taxon>Bacilli</taxon>
        <taxon>Bacillales</taxon>
        <taxon>Paenibacillaceae</taxon>
        <taxon>Paenibacillus</taxon>
    </lineage>
</organism>